<name>A0A395JPL7_9GAMM</name>
<dbReference type="Pfam" id="PF20169">
    <property type="entry name" value="DUF6537"/>
    <property type="match status" value="1"/>
</dbReference>
<dbReference type="InterPro" id="IPR002869">
    <property type="entry name" value="Pyrv_flavodox_OxRed_cen"/>
</dbReference>
<dbReference type="EMBL" id="QNRT01000001">
    <property type="protein sequence ID" value="RBP53549.1"/>
    <property type="molecule type" value="Genomic_DNA"/>
</dbReference>
<protein>
    <submittedName>
        <fullName evidence="4">Indolepyruvate ferredoxin oxidoreductase beta subunit</fullName>
    </submittedName>
</protein>
<dbReference type="InterPro" id="IPR052198">
    <property type="entry name" value="IorB_Oxidoreductase"/>
</dbReference>
<reference evidence="4 5" key="1">
    <citation type="submission" date="2018-06" db="EMBL/GenBank/DDBJ databases">
        <title>Genomic Encyclopedia of Type Strains, Phase IV (KMG-IV): sequencing the most valuable type-strain genomes for metagenomic binning, comparative biology and taxonomic classification.</title>
        <authorList>
            <person name="Goeker M."/>
        </authorList>
    </citation>
    <scope>NUCLEOTIDE SEQUENCE [LARGE SCALE GENOMIC DNA]</scope>
    <source>
        <strain evidence="4 5">DSM 24032</strain>
    </source>
</reference>
<dbReference type="InterPro" id="IPR019752">
    <property type="entry name" value="Pyrv/ketoisovalerate_OxRed_cat"/>
</dbReference>
<dbReference type="AlphaFoldDB" id="A0A395JPL7"/>
<dbReference type="Gene3D" id="3.40.920.10">
    <property type="entry name" value="Pyruvate-ferredoxin oxidoreductase, PFOR, domain III"/>
    <property type="match status" value="1"/>
</dbReference>
<dbReference type="RefSeq" id="WP_113953107.1">
    <property type="nucleotide sequence ID" value="NZ_QNRT01000001.1"/>
</dbReference>
<keyword evidence="4" id="KW-0670">Pyruvate</keyword>
<dbReference type="InParanoid" id="A0A395JPL7"/>
<dbReference type="InterPro" id="IPR046667">
    <property type="entry name" value="DUF6537"/>
</dbReference>
<comment type="caution">
    <text evidence="4">The sequence shown here is derived from an EMBL/GenBank/DDBJ whole genome shotgun (WGS) entry which is preliminary data.</text>
</comment>
<dbReference type="Proteomes" id="UP000253083">
    <property type="component" value="Unassembled WGS sequence"/>
</dbReference>
<dbReference type="OrthoDB" id="6135558at2"/>
<dbReference type="GO" id="GO:0016903">
    <property type="term" value="F:oxidoreductase activity, acting on the aldehyde or oxo group of donors"/>
    <property type="evidence" value="ECO:0007669"/>
    <property type="project" value="InterPro"/>
</dbReference>
<dbReference type="PANTHER" id="PTHR43854">
    <property type="entry name" value="INDOLEPYRUVATE OXIDOREDUCTASE SUBUNIT IORB"/>
    <property type="match status" value="1"/>
</dbReference>
<accession>A0A395JPL7</accession>
<feature type="domain" description="DUF6537" evidence="3">
    <location>
        <begin position="256"/>
        <end position="471"/>
    </location>
</feature>
<evidence type="ECO:0000259" key="2">
    <source>
        <dbReference type="Pfam" id="PF01558"/>
    </source>
</evidence>
<evidence type="ECO:0000256" key="1">
    <source>
        <dbReference type="ARBA" id="ARBA00023002"/>
    </source>
</evidence>
<gene>
    <name evidence="4" type="ORF">DFR28_101936</name>
</gene>
<evidence type="ECO:0000313" key="4">
    <source>
        <dbReference type="EMBL" id="RBP53549.1"/>
    </source>
</evidence>
<keyword evidence="1" id="KW-0560">Oxidoreductase</keyword>
<organism evidence="4 5">
    <name type="scientific">Arenicella xantha</name>
    <dbReference type="NCBI Taxonomy" id="644221"/>
    <lineage>
        <taxon>Bacteria</taxon>
        <taxon>Pseudomonadati</taxon>
        <taxon>Pseudomonadota</taxon>
        <taxon>Gammaproteobacteria</taxon>
        <taxon>Arenicellales</taxon>
        <taxon>Arenicellaceae</taxon>
        <taxon>Arenicella</taxon>
    </lineage>
</organism>
<evidence type="ECO:0000259" key="3">
    <source>
        <dbReference type="Pfam" id="PF20169"/>
    </source>
</evidence>
<keyword evidence="5" id="KW-1185">Reference proteome</keyword>
<dbReference type="PANTHER" id="PTHR43854:SF1">
    <property type="entry name" value="INDOLEPYRUVATE OXIDOREDUCTASE SUBUNIT IORB"/>
    <property type="match status" value="1"/>
</dbReference>
<dbReference type="SUPFAM" id="SSF53323">
    <property type="entry name" value="Pyruvate-ferredoxin oxidoreductase, PFOR, domain III"/>
    <property type="match status" value="1"/>
</dbReference>
<proteinExistence type="predicted"/>
<evidence type="ECO:0000313" key="5">
    <source>
        <dbReference type="Proteomes" id="UP000253083"/>
    </source>
</evidence>
<sequence length="512" mass="56506">MTNTTKQPIKLAIAAMGGQGGGVLSAWMVALAESNQYYAQYTSVPGVAQRTGSTIYYIELFPEELSKQAAKEPVMALMPVEGDVDIVVAGELVEAGRAVTRGLVTPEQTTFIVSTHRLYSQAEKEVLGDGRANSELIIAGAREHAKNFIGFDMQQTAIDTGCMISAILFGSLAGSNQLPFEREQFEQVIRQGGKAVESNLAGFNAGYARAQALLNNTHAVSDSTSSAQEFRFPTATQPKLQALLNTIKSVLPEQAHEFAVEGIKRLVDYQDIAYADEYLQQLIKVLDTDLANGGESQQFALTREVARYLALWMSYEDTIRVADLKIRQQRFTRYKDHVKAKPGDVVHVVEFMHPRLEEIADTMPSWFGNMILNVAPLRAMVSYFCKERKINTSKLGGFLMLYVTAKFRGIRRSTLRFKREHTRIDDWLNLVASTASSDYQSGVSLAQCQRLIKGYGDTHERGWANYSSIVASLPKIMSKSEPSQVITRLRDAALAEESGAQLNSEMSSAVAG</sequence>
<feature type="domain" description="Pyruvate/ketoisovalerate oxidoreductase catalytic" evidence="2">
    <location>
        <begin position="17"/>
        <end position="208"/>
    </location>
</feature>
<dbReference type="NCBIfam" id="NF006179">
    <property type="entry name" value="PRK08312.1"/>
    <property type="match status" value="1"/>
</dbReference>
<dbReference type="Pfam" id="PF01558">
    <property type="entry name" value="POR"/>
    <property type="match status" value="1"/>
</dbReference>